<protein>
    <submittedName>
        <fullName evidence="1">Uncharacterized protein</fullName>
    </submittedName>
</protein>
<evidence type="ECO:0000313" key="1">
    <source>
        <dbReference type="EMBL" id="WVX90891.1"/>
    </source>
</evidence>
<reference evidence="1 2" key="1">
    <citation type="submission" date="2023-12" db="EMBL/GenBank/DDBJ databases">
        <title>Efficient gene editing system CRISPR-Cas12a for Pseudomonas aeruginosa bacteriophages.</title>
        <authorList>
            <person name="Yan B."/>
            <person name="Chen Y."/>
            <person name="Liu Y."/>
        </authorList>
    </citation>
    <scope>NUCLEOTIDE SEQUENCE [LARGE SCALE GENOMIC DNA]</scope>
</reference>
<proteinExistence type="predicted"/>
<dbReference type="EMBL" id="OR941786">
    <property type="protein sequence ID" value="WVX90891.1"/>
    <property type="molecule type" value="Genomic_DNA"/>
</dbReference>
<keyword evidence="2" id="KW-1185">Reference proteome</keyword>
<organism evidence="1 2">
    <name type="scientific">Pseudomonas phage PJNP013</name>
    <dbReference type="NCBI Taxonomy" id="3108093"/>
    <lineage>
        <taxon>Viruses</taxon>
        <taxon>Duplodnaviria</taxon>
        <taxon>Heunggongvirae</taxon>
        <taxon>Uroviricota</taxon>
        <taxon>Caudoviricetes</taxon>
        <taxon>Autographivirales</taxon>
        <taxon>Autoscriptoviridae</taxon>
        <taxon>Krylovirinae</taxon>
        <taxon>Phikmvvirus</taxon>
        <taxon>Phikmvvirus PJNP013</taxon>
    </lineage>
</organism>
<dbReference type="Proteomes" id="UP001354798">
    <property type="component" value="Segment"/>
</dbReference>
<sequence length="59" mass="6476">MNPNYIVRLKDGSTRQVLADGVVIDGGFVALLHLNSPVALFRSCEIQEVVRTSYVVEGE</sequence>
<accession>A0ABZ2CMQ8</accession>
<name>A0ABZ2CMQ8_9CAUD</name>
<evidence type="ECO:0000313" key="2">
    <source>
        <dbReference type="Proteomes" id="UP001354798"/>
    </source>
</evidence>